<keyword evidence="2 4" id="KW-0378">Hydrolase</keyword>
<name>A0AAP3UZ42_9PROT</name>
<keyword evidence="5" id="KW-1185">Reference proteome</keyword>
<dbReference type="PANTHER" id="PTHR43046:SF14">
    <property type="entry name" value="MUTT_NUDIX FAMILY PROTEIN"/>
    <property type="match status" value="1"/>
</dbReference>
<comment type="caution">
    <text evidence="4">The sequence shown here is derived from an EMBL/GenBank/DDBJ whole genome shotgun (WGS) entry which is preliminary data.</text>
</comment>
<gene>
    <name evidence="4" type="ORF">PZ740_07260</name>
</gene>
<comment type="cofactor">
    <cofactor evidence="1">
        <name>Mg(2+)</name>
        <dbReference type="ChEBI" id="CHEBI:18420"/>
    </cofactor>
</comment>
<dbReference type="InterPro" id="IPR020084">
    <property type="entry name" value="NUDIX_hydrolase_CS"/>
</dbReference>
<evidence type="ECO:0000313" key="4">
    <source>
        <dbReference type="EMBL" id="MDF1586180.1"/>
    </source>
</evidence>
<dbReference type="GO" id="GO:0016787">
    <property type="term" value="F:hydrolase activity"/>
    <property type="evidence" value="ECO:0007669"/>
    <property type="project" value="UniProtKB-KW"/>
</dbReference>
<dbReference type="AlphaFoldDB" id="A0AAP3UZ42"/>
<dbReference type="Gene3D" id="3.90.79.10">
    <property type="entry name" value="Nucleoside Triphosphate Pyrophosphohydrolase"/>
    <property type="match status" value="1"/>
</dbReference>
<evidence type="ECO:0000259" key="3">
    <source>
        <dbReference type="PROSITE" id="PS51462"/>
    </source>
</evidence>
<reference evidence="4 5" key="1">
    <citation type="submission" date="2023-03" db="EMBL/GenBank/DDBJ databases">
        <title>YIM 152171 draft genome.</title>
        <authorList>
            <person name="Yang Z."/>
        </authorList>
    </citation>
    <scope>NUCLEOTIDE SEQUENCE [LARGE SCALE GENOMIC DNA]</scope>
    <source>
        <strain evidence="4 5">YIM 152171</strain>
    </source>
</reference>
<dbReference type="InterPro" id="IPR000086">
    <property type="entry name" value="NUDIX_hydrolase_dom"/>
</dbReference>
<evidence type="ECO:0000256" key="1">
    <source>
        <dbReference type="ARBA" id="ARBA00001946"/>
    </source>
</evidence>
<sequence>MTALPEGDPGETPPGPARAVADLSWRLAYRVAHRLLRLWWRLRRPPAEGASVAVWREGRLLVVRTSYRRLLELPAGGRRPHETAREAALRELREETGLVAPAEALEGPLRLEFTSEHRRIVENVFTWRPSVAPVPRVDRREIVAALFVAPGELAGRTLAPNLALYLEAACRPDGMAASADHGTSAQADTVAQR</sequence>
<dbReference type="PROSITE" id="PS51462">
    <property type="entry name" value="NUDIX"/>
    <property type="match status" value="1"/>
</dbReference>
<organism evidence="4 5">
    <name type="scientific">Marinimicrococcus flavescens</name>
    <dbReference type="NCBI Taxonomy" id="3031815"/>
    <lineage>
        <taxon>Bacteria</taxon>
        <taxon>Pseudomonadati</taxon>
        <taxon>Pseudomonadota</taxon>
        <taxon>Alphaproteobacteria</taxon>
        <taxon>Geminicoccales</taxon>
        <taxon>Geminicoccaceae</taxon>
        <taxon>Marinimicrococcus</taxon>
    </lineage>
</organism>
<dbReference type="Proteomes" id="UP001301140">
    <property type="component" value="Unassembled WGS sequence"/>
</dbReference>
<evidence type="ECO:0000256" key="2">
    <source>
        <dbReference type="ARBA" id="ARBA00022801"/>
    </source>
</evidence>
<accession>A0AAP3UZ42</accession>
<dbReference type="CDD" id="cd02883">
    <property type="entry name" value="NUDIX_Hydrolase"/>
    <property type="match status" value="1"/>
</dbReference>
<dbReference type="Pfam" id="PF00293">
    <property type="entry name" value="NUDIX"/>
    <property type="match status" value="1"/>
</dbReference>
<dbReference type="PROSITE" id="PS00893">
    <property type="entry name" value="NUDIX_BOX"/>
    <property type="match status" value="1"/>
</dbReference>
<protein>
    <submittedName>
        <fullName evidence="4">NUDIX hydrolase</fullName>
    </submittedName>
</protein>
<feature type="domain" description="Nudix hydrolase" evidence="3">
    <location>
        <begin position="45"/>
        <end position="170"/>
    </location>
</feature>
<dbReference type="EMBL" id="JARGEQ010000073">
    <property type="protein sequence ID" value="MDF1586180.1"/>
    <property type="molecule type" value="Genomic_DNA"/>
</dbReference>
<proteinExistence type="predicted"/>
<dbReference type="SUPFAM" id="SSF55811">
    <property type="entry name" value="Nudix"/>
    <property type="match status" value="1"/>
</dbReference>
<dbReference type="RefSeq" id="WP_327788596.1">
    <property type="nucleotide sequence ID" value="NZ_JARGEQ010000073.1"/>
</dbReference>
<evidence type="ECO:0000313" key="5">
    <source>
        <dbReference type="Proteomes" id="UP001301140"/>
    </source>
</evidence>
<dbReference type="PANTHER" id="PTHR43046">
    <property type="entry name" value="GDP-MANNOSE MANNOSYL HYDROLASE"/>
    <property type="match status" value="1"/>
</dbReference>
<dbReference type="InterPro" id="IPR015797">
    <property type="entry name" value="NUDIX_hydrolase-like_dom_sf"/>
</dbReference>